<feature type="compositionally biased region" description="Low complexity" evidence="1">
    <location>
        <begin position="214"/>
        <end position="234"/>
    </location>
</feature>
<dbReference type="PANTHER" id="PTHR45725:SF18">
    <property type="entry name" value="ORC1-LIKE AAA ATPASE DOMAIN-CONTAINING PROTEIN"/>
    <property type="match status" value="1"/>
</dbReference>
<feature type="compositionally biased region" description="Gly residues" evidence="1">
    <location>
        <begin position="1"/>
        <end position="11"/>
    </location>
</feature>
<feature type="compositionally biased region" description="Acidic residues" evidence="1">
    <location>
        <begin position="294"/>
        <end position="303"/>
    </location>
</feature>
<evidence type="ECO:0000313" key="2">
    <source>
        <dbReference type="EMBL" id="KAK1857363.1"/>
    </source>
</evidence>
<feature type="compositionally biased region" description="Low complexity" evidence="1">
    <location>
        <begin position="12"/>
        <end position="22"/>
    </location>
</feature>
<feature type="compositionally biased region" description="Basic residues" evidence="1">
    <location>
        <begin position="761"/>
        <end position="773"/>
    </location>
</feature>
<feature type="compositionally biased region" description="Basic and acidic residues" evidence="1">
    <location>
        <begin position="774"/>
        <end position="783"/>
    </location>
</feature>
<feature type="compositionally biased region" description="Low complexity" evidence="1">
    <location>
        <begin position="805"/>
        <end position="821"/>
    </location>
</feature>
<feature type="compositionally biased region" description="Acidic residues" evidence="1">
    <location>
        <begin position="790"/>
        <end position="804"/>
    </location>
</feature>
<keyword evidence="3" id="KW-1185">Reference proteome</keyword>
<dbReference type="InterPro" id="IPR051425">
    <property type="entry name" value="Formin_Homology"/>
</dbReference>
<organism evidence="2 3">
    <name type="scientific">Pyropia yezoensis</name>
    <name type="common">Susabi-nori</name>
    <name type="synonym">Porphyra yezoensis</name>
    <dbReference type="NCBI Taxonomy" id="2788"/>
    <lineage>
        <taxon>Eukaryota</taxon>
        <taxon>Rhodophyta</taxon>
        <taxon>Bangiophyceae</taxon>
        <taxon>Bangiales</taxon>
        <taxon>Bangiaceae</taxon>
        <taxon>Pyropia</taxon>
    </lineage>
</organism>
<proteinExistence type="predicted"/>
<feature type="compositionally biased region" description="Pro residues" evidence="1">
    <location>
        <begin position="151"/>
        <end position="160"/>
    </location>
</feature>
<feature type="compositionally biased region" description="Low complexity" evidence="1">
    <location>
        <begin position="96"/>
        <end position="116"/>
    </location>
</feature>
<dbReference type="EMBL" id="WMLA01000005">
    <property type="protein sequence ID" value="KAK1857363.1"/>
    <property type="molecule type" value="Genomic_DNA"/>
</dbReference>
<feature type="region of interest" description="Disordered" evidence="1">
    <location>
        <begin position="639"/>
        <end position="672"/>
    </location>
</feature>
<evidence type="ECO:0000313" key="3">
    <source>
        <dbReference type="Proteomes" id="UP000798662"/>
    </source>
</evidence>
<dbReference type="Proteomes" id="UP000798662">
    <property type="component" value="Unassembled WGS sequence"/>
</dbReference>
<feature type="region of interest" description="Disordered" evidence="1">
    <location>
        <begin position="204"/>
        <end position="330"/>
    </location>
</feature>
<evidence type="ECO:0000256" key="1">
    <source>
        <dbReference type="SAM" id="MobiDB-lite"/>
    </source>
</evidence>
<feature type="compositionally biased region" description="Gly residues" evidence="1">
    <location>
        <begin position="254"/>
        <end position="263"/>
    </location>
</feature>
<gene>
    <name evidence="2" type="ORF">I4F81_012922</name>
</gene>
<accession>A0ABQ9T974</accession>
<reference evidence="2" key="1">
    <citation type="submission" date="2019-11" db="EMBL/GenBank/DDBJ databases">
        <title>Nori genome reveals adaptations in red seaweeds to the harsh intertidal environment.</title>
        <authorList>
            <person name="Wang D."/>
            <person name="Mao Y."/>
        </authorList>
    </citation>
    <scope>NUCLEOTIDE SEQUENCE [LARGE SCALE GENOMIC DNA]</scope>
    <source>
        <tissue evidence="2">Gametophyte</tissue>
    </source>
</reference>
<sequence>MRGTGRGGDLGAGAEEGAPATGRQGGPADAGTSAADVPPAPGADAVNVGGADRGGASSSRAGDAQQRVSRVFPIPAKEAYSDLMSSSPEKDDDGPGSAAARTEAGAGNAGGDSPAAAVPPPPPPVADSAAVGGAQGGGGAAVVVTPGGEGPAPPRPPADVPPSRLASGLAQVALYDRLNVRAAVDPAAPSRGAPLEEIVALAAVPPGPAEQRPRYASPSPSSSAPSGSARSGSADAEEAEKNTSKDAAAAAGEASGGGQGGGGSRREDAPADDEDDTAANRPAASGDARRDKDAEDDDDDEEQPERRRRRPSSERRERRAPPPRLSLSDGYVTKQKLVALDKVRLLDRTVRMTQPSVVQNYLKVFRDSSYQWASGSIRVTRDWRKPTDKEAYVLVDGSHRFGGLLELRKERHANSNDREYFAVVSRRDHRFLTGSEVLALGYAANDILVPTKPMTQADHLQWAMSFVYTRDQEVPADQRLRHGVTKIVDLVAYAKSRGVVVTNQSGKALGDDSLRRALNLGLLALHQPSSVAYIAHCLSQMANAAAAGSPLQHALTFESLSSRALLSLEQIREPLRDDARYLLLQIAWAWTAVPDPKGAKRRLIKGRDGTFFTCVAAFVAHVVESVIAYQQLRLRANAGGPASGDDAEAGSAGGAAAAQRAGGAGGRQRWRPVVTTRTKPLDLFDMTRLGQSVSLQAELSNLFVTHYQWQDQLDSSKGKGAKGKERAVASLPFYQQHFPSWKVKVNDMIDPEWPPRAAPERRRRPKRKRRRRARSSDEIEPSRKRAQSNQDDDGSSSEGSDDDVAAGAAAAPLRRLLPLLLQVHTRRGLRQSRRRRPNG</sequence>
<feature type="region of interest" description="Disordered" evidence="1">
    <location>
        <begin position="1"/>
        <end position="165"/>
    </location>
</feature>
<feature type="compositionally biased region" description="Basic residues" evidence="1">
    <location>
        <begin position="824"/>
        <end position="839"/>
    </location>
</feature>
<dbReference type="PANTHER" id="PTHR45725">
    <property type="entry name" value="FORMIN HOMOLOGY 2 FAMILY MEMBER"/>
    <property type="match status" value="1"/>
</dbReference>
<feature type="compositionally biased region" description="Low complexity" evidence="1">
    <location>
        <begin position="34"/>
        <end position="67"/>
    </location>
</feature>
<protein>
    <submittedName>
        <fullName evidence="2">Uncharacterized protein</fullName>
    </submittedName>
</protein>
<comment type="caution">
    <text evidence="2">The sequence shown here is derived from an EMBL/GenBank/DDBJ whole genome shotgun (WGS) entry which is preliminary data.</text>
</comment>
<feature type="region of interest" description="Disordered" evidence="1">
    <location>
        <begin position="749"/>
        <end position="839"/>
    </location>
</feature>
<feature type="compositionally biased region" description="Basic and acidic residues" evidence="1">
    <location>
        <begin position="311"/>
        <end position="320"/>
    </location>
</feature>
<name>A0ABQ9T974_PYRYE</name>